<accession>A0A6A4JD35</accession>
<organism evidence="1 2">
    <name type="scientific">Apolygus lucorum</name>
    <name type="common">Small green plant bug</name>
    <name type="synonym">Lygocoris lucorum</name>
    <dbReference type="NCBI Taxonomy" id="248454"/>
    <lineage>
        <taxon>Eukaryota</taxon>
        <taxon>Metazoa</taxon>
        <taxon>Ecdysozoa</taxon>
        <taxon>Arthropoda</taxon>
        <taxon>Hexapoda</taxon>
        <taxon>Insecta</taxon>
        <taxon>Pterygota</taxon>
        <taxon>Neoptera</taxon>
        <taxon>Paraneoptera</taxon>
        <taxon>Hemiptera</taxon>
        <taxon>Heteroptera</taxon>
        <taxon>Panheteroptera</taxon>
        <taxon>Cimicomorpha</taxon>
        <taxon>Miridae</taxon>
        <taxon>Mirini</taxon>
        <taxon>Apolygus</taxon>
    </lineage>
</organism>
<name>A0A6A4JD35_APOLU</name>
<dbReference type="AlphaFoldDB" id="A0A6A4JD35"/>
<dbReference type="Proteomes" id="UP000466442">
    <property type="component" value="Unassembled WGS sequence"/>
</dbReference>
<reference evidence="1" key="1">
    <citation type="journal article" date="2021" name="Mol. Ecol. Resour.">
        <title>Apolygus lucorum genome provides insights into omnivorousness and mesophyll feeding.</title>
        <authorList>
            <person name="Liu Y."/>
            <person name="Liu H."/>
            <person name="Wang H."/>
            <person name="Huang T."/>
            <person name="Liu B."/>
            <person name="Yang B."/>
            <person name="Yin L."/>
            <person name="Li B."/>
            <person name="Zhang Y."/>
            <person name="Zhang S."/>
            <person name="Jiang F."/>
            <person name="Zhang X."/>
            <person name="Ren Y."/>
            <person name="Wang B."/>
            <person name="Wang S."/>
            <person name="Lu Y."/>
            <person name="Wu K."/>
            <person name="Fan W."/>
            <person name="Wang G."/>
        </authorList>
    </citation>
    <scope>NUCLEOTIDE SEQUENCE</scope>
    <source>
        <strain evidence="1">12Hb</strain>
    </source>
</reference>
<evidence type="ECO:0000313" key="2">
    <source>
        <dbReference type="Proteomes" id="UP000466442"/>
    </source>
</evidence>
<proteinExistence type="predicted"/>
<sequence length="75" mass="8750">MFTSQYSLPLDYVTFLLMASITDTRKSDTKKEEESRDIFWIKGLSSLDRYGRSLINGVDHLYEKSFLSYIAKLDT</sequence>
<evidence type="ECO:0000313" key="1">
    <source>
        <dbReference type="EMBL" id="KAF6200033.1"/>
    </source>
</evidence>
<keyword evidence="2" id="KW-1185">Reference proteome</keyword>
<protein>
    <submittedName>
        <fullName evidence="1">Uncharacterized protein</fullName>
    </submittedName>
</protein>
<comment type="caution">
    <text evidence="1">The sequence shown here is derived from an EMBL/GenBank/DDBJ whole genome shotgun (WGS) entry which is preliminary data.</text>
</comment>
<dbReference type="EMBL" id="WIXP02000014">
    <property type="protein sequence ID" value="KAF6200033.1"/>
    <property type="molecule type" value="Genomic_DNA"/>
</dbReference>
<gene>
    <name evidence="1" type="ORF">GE061_006333</name>
</gene>